<keyword evidence="5" id="KW-1185">Reference proteome</keyword>
<dbReference type="Gene3D" id="3.30.70.270">
    <property type="match status" value="1"/>
</dbReference>
<dbReference type="PROSITE" id="PS50887">
    <property type="entry name" value="GGDEF"/>
    <property type="match status" value="1"/>
</dbReference>
<evidence type="ECO:0000259" key="2">
    <source>
        <dbReference type="PROSITE" id="PS50883"/>
    </source>
</evidence>
<dbReference type="Pfam" id="PF00990">
    <property type="entry name" value="GGDEF"/>
    <property type="match status" value="1"/>
</dbReference>
<keyword evidence="1" id="KW-0812">Transmembrane</keyword>
<dbReference type="EMBL" id="RZGR01000032">
    <property type="protein sequence ID" value="RUQ81780.1"/>
    <property type="molecule type" value="Genomic_DNA"/>
</dbReference>
<dbReference type="Proteomes" id="UP000288012">
    <property type="component" value="Unassembled WGS sequence"/>
</dbReference>
<dbReference type="InterPro" id="IPR000160">
    <property type="entry name" value="GGDEF_dom"/>
</dbReference>
<dbReference type="RefSeq" id="WP_127056949.1">
    <property type="nucleotide sequence ID" value="NZ_RZGR01000032.1"/>
</dbReference>
<protein>
    <submittedName>
        <fullName evidence="4">EAL domain-containing protein</fullName>
    </submittedName>
</protein>
<dbReference type="AlphaFoldDB" id="A0A433JHD7"/>
<dbReference type="InterPro" id="IPR032244">
    <property type="entry name" value="LapD_MoxY_N"/>
</dbReference>
<dbReference type="SUPFAM" id="SSF55073">
    <property type="entry name" value="Nucleotide cyclase"/>
    <property type="match status" value="1"/>
</dbReference>
<evidence type="ECO:0000313" key="4">
    <source>
        <dbReference type="EMBL" id="RUQ81780.1"/>
    </source>
</evidence>
<gene>
    <name evidence="4" type="ORF">EKM59_09460</name>
</gene>
<organism evidence="4 5">
    <name type="scientific">Legionella septentrionalis</name>
    <dbReference type="NCBI Taxonomy" id="2498109"/>
    <lineage>
        <taxon>Bacteria</taxon>
        <taxon>Pseudomonadati</taxon>
        <taxon>Pseudomonadota</taxon>
        <taxon>Gammaproteobacteria</taxon>
        <taxon>Legionellales</taxon>
        <taxon>Legionellaceae</taxon>
        <taxon>Legionella</taxon>
    </lineage>
</organism>
<dbReference type="PANTHER" id="PTHR33121">
    <property type="entry name" value="CYCLIC DI-GMP PHOSPHODIESTERASE PDEF"/>
    <property type="match status" value="1"/>
</dbReference>
<dbReference type="SUPFAM" id="SSF141868">
    <property type="entry name" value="EAL domain-like"/>
    <property type="match status" value="1"/>
</dbReference>
<dbReference type="InterPro" id="IPR042461">
    <property type="entry name" value="LapD_MoxY_peri_C"/>
</dbReference>
<dbReference type="InterPro" id="IPR050706">
    <property type="entry name" value="Cyclic-di-GMP_PDE-like"/>
</dbReference>
<dbReference type="InterPro" id="IPR029787">
    <property type="entry name" value="Nucleotide_cyclase"/>
</dbReference>
<dbReference type="Pfam" id="PF00563">
    <property type="entry name" value="EAL"/>
    <property type="match status" value="1"/>
</dbReference>
<dbReference type="SMART" id="SM00052">
    <property type="entry name" value="EAL"/>
    <property type="match status" value="1"/>
</dbReference>
<feature type="domain" description="EAL" evidence="2">
    <location>
        <begin position="407"/>
        <end position="645"/>
    </location>
</feature>
<dbReference type="Gene3D" id="3.20.20.450">
    <property type="entry name" value="EAL domain"/>
    <property type="match status" value="1"/>
</dbReference>
<feature type="transmembrane region" description="Helical" evidence="1">
    <location>
        <begin position="6"/>
        <end position="28"/>
    </location>
</feature>
<dbReference type="SMART" id="SM00267">
    <property type="entry name" value="GGDEF"/>
    <property type="match status" value="1"/>
</dbReference>
<evidence type="ECO:0000256" key="1">
    <source>
        <dbReference type="SAM" id="Phobius"/>
    </source>
</evidence>
<reference evidence="4 5" key="1">
    <citation type="submission" date="2018-12" db="EMBL/GenBank/DDBJ databases">
        <title>Legionella sp,whole genome shotgun sequence.</title>
        <authorList>
            <person name="Wu H."/>
        </authorList>
    </citation>
    <scope>NUCLEOTIDE SEQUENCE [LARGE SCALE GENOMIC DNA]</scope>
    <source>
        <strain evidence="5">km714</strain>
    </source>
</reference>
<dbReference type="InterPro" id="IPR043128">
    <property type="entry name" value="Rev_trsase/Diguanyl_cyclase"/>
</dbReference>
<dbReference type="GO" id="GO:0071111">
    <property type="term" value="F:cyclic-guanylate-specific phosphodiesterase activity"/>
    <property type="evidence" value="ECO:0007669"/>
    <property type="project" value="InterPro"/>
</dbReference>
<sequence length="645" mass="74083">MTLSKQTIIILIAALSTLFLGTFLITVYQAKTYFEEQLERNAQDTATALGLSLSNQFGNVIDKGTMIAKVNAVFDRGYFCVITVRDIKKNTLVSRYLKNEHQRVPYWFIRILNFKNQPKSALIVHGWQQVGEVIVRSDMSLAYEALWQTVKKLFALFLLLTLFITIISVILIKVMFKPLKLIIQQAQDIGRKNFYILETKPKLKELNQLSTAINVMVRKLKHFFSMQIEETERLRAKAYKDNLTGRGNKNYFLQQLKQYLSSEDDFSPGFLVIIEIAGLAEFNAHYSYSEGDEVIKTVSNKLGDILFDKNLFLTVRLDRPSFATIIIERHRENIEAVINEIYIQIEKLVKRFDKSLSCIIAAVKCDFNEDASALLLRADKAINQAKRTRRTHYYIEPEIEAEEIISKEHWHEKIISAIQEEKFNLYSQPVQSPNGIYHKECFIKLADSPREISAREFFPIAEQYNLGLEIDEYVLNQIAHLKKPETFALNLSISTINTEKKQQHFLSLVEKIAKTGKTKLHFEISEVLLDQSMNTAVPFINHLVQLGYTVGLDRVGATIASLEHLKKLNIAYLKLDGSLSKDVEENKFIQDFIIKLVTTCHSLDIIPIATAVENESQFNYLKKLGIAYFQGNYIEPPTLLLSVKK</sequence>
<dbReference type="InterPro" id="IPR001633">
    <property type="entry name" value="EAL_dom"/>
</dbReference>
<accession>A0A433JHD7</accession>
<evidence type="ECO:0000259" key="3">
    <source>
        <dbReference type="PROSITE" id="PS50887"/>
    </source>
</evidence>
<name>A0A433JHD7_9GAMM</name>
<dbReference type="PANTHER" id="PTHR33121:SF79">
    <property type="entry name" value="CYCLIC DI-GMP PHOSPHODIESTERASE PDED-RELATED"/>
    <property type="match status" value="1"/>
</dbReference>
<dbReference type="Gene3D" id="6.20.270.20">
    <property type="entry name" value="LapD/MoxY periplasmic domain"/>
    <property type="match status" value="1"/>
</dbReference>
<dbReference type="CDD" id="cd01948">
    <property type="entry name" value="EAL"/>
    <property type="match status" value="1"/>
</dbReference>
<comment type="caution">
    <text evidence="4">The sequence shown here is derived from an EMBL/GenBank/DDBJ whole genome shotgun (WGS) entry which is preliminary data.</text>
</comment>
<evidence type="ECO:0000313" key="5">
    <source>
        <dbReference type="Proteomes" id="UP000288012"/>
    </source>
</evidence>
<feature type="transmembrane region" description="Helical" evidence="1">
    <location>
        <begin position="153"/>
        <end position="176"/>
    </location>
</feature>
<keyword evidence="1" id="KW-1133">Transmembrane helix</keyword>
<dbReference type="Pfam" id="PF16448">
    <property type="entry name" value="LapD_MoxY_N"/>
    <property type="match status" value="1"/>
</dbReference>
<proteinExistence type="predicted"/>
<dbReference type="PROSITE" id="PS50883">
    <property type="entry name" value="EAL"/>
    <property type="match status" value="1"/>
</dbReference>
<feature type="domain" description="GGDEF" evidence="3">
    <location>
        <begin position="267"/>
        <end position="398"/>
    </location>
</feature>
<dbReference type="InterPro" id="IPR035919">
    <property type="entry name" value="EAL_sf"/>
</dbReference>
<keyword evidence="1" id="KW-0472">Membrane</keyword>
<dbReference type="Gene3D" id="3.30.110.200">
    <property type="match status" value="1"/>
</dbReference>